<feature type="compositionally biased region" description="Basic and acidic residues" evidence="1">
    <location>
        <begin position="20"/>
        <end position="31"/>
    </location>
</feature>
<accession>J3LGU0</accession>
<sequence>MATRKSPVLRTKQEGNSSLTEEHGEEQESGHSHPWAQPPPPSSVHVARVAGGAFSAFRSLER</sequence>
<proteinExistence type="predicted"/>
<dbReference type="EnsemblPlants" id="OB02G38570.1">
    <property type="protein sequence ID" value="OB02G38570.1"/>
    <property type="gene ID" value="OB02G38570"/>
</dbReference>
<dbReference type="Proteomes" id="UP000006038">
    <property type="component" value="Unassembled WGS sequence"/>
</dbReference>
<reference evidence="2" key="1">
    <citation type="submission" date="2013-04" db="UniProtKB">
        <authorList>
            <consortium name="EnsemblPlants"/>
        </authorList>
    </citation>
    <scope>IDENTIFICATION</scope>
</reference>
<keyword evidence="3" id="KW-1185">Reference proteome</keyword>
<evidence type="ECO:0000256" key="1">
    <source>
        <dbReference type="SAM" id="MobiDB-lite"/>
    </source>
</evidence>
<dbReference type="AlphaFoldDB" id="J3LGU0"/>
<evidence type="ECO:0000313" key="3">
    <source>
        <dbReference type="Proteomes" id="UP000006038"/>
    </source>
</evidence>
<feature type="region of interest" description="Disordered" evidence="1">
    <location>
        <begin position="1"/>
        <end position="46"/>
    </location>
</feature>
<protein>
    <submittedName>
        <fullName evidence="2">Uncharacterized protein</fullName>
    </submittedName>
</protein>
<dbReference type="Gramene" id="OB02G38570.1">
    <property type="protein sequence ID" value="OB02G38570.1"/>
    <property type="gene ID" value="OB02G38570"/>
</dbReference>
<organism evidence="2">
    <name type="scientific">Oryza brachyantha</name>
    <name type="common">malo sina</name>
    <dbReference type="NCBI Taxonomy" id="4533"/>
    <lineage>
        <taxon>Eukaryota</taxon>
        <taxon>Viridiplantae</taxon>
        <taxon>Streptophyta</taxon>
        <taxon>Embryophyta</taxon>
        <taxon>Tracheophyta</taxon>
        <taxon>Spermatophyta</taxon>
        <taxon>Magnoliopsida</taxon>
        <taxon>Liliopsida</taxon>
        <taxon>Poales</taxon>
        <taxon>Poaceae</taxon>
        <taxon>BOP clade</taxon>
        <taxon>Oryzoideae</taxon>
        <taxon>Oryzeae</taxon>
        <taxon>Oryzinae</taxon>
        <taxon>Oryza</taxon>
    </lineage>
</organism>
<evidence type="ECO:0000313" key="2">
    <source>
        <dbReference type="EnsemblPlants" id="OB02G38570.1"/>
    </source>
</evidence>
<dbReference type="HOGENOM" id="CLU_2907689_0_0_1"/>
<name>J3LGU0_ORYBR</name>